<dbReference type="EMBL" id="CP017704">
    <property type="protein sequence ID" value="ASS96846.1"/>
    <property type="molecule type" value="Genomic_DNA"/>
</dbReference>
<dbReference type="Proteomes" id="UP000214618">
    <property type="component" value="Chromosome"/>
</dbReference>
<dbReference type="GO" id="GO:0005829">
    <property type="term" value="C:cytosol"/>
    <property type="evidence" value="ECO:0007669"/>
    <property type="project" value="TreeGrafter"/>
</dbReference>
<evidence type="ECO:0000313" key="7">
    <source>
        <dbReference type="Proteomes" id="UP000214618"/>
    </source>
</evidence>
<dbReference type="NCBIfam" id="NF002969">
    <property type="entry name" value="PRK03643.1"/>
    <property type="match status" value="1"/>
</dbReference>
<gene>
    <name evidence="6" type="ORF">BS1321_24835</name>
</gene>
<dbReference type="InterPro" id="IPR013328">
    <property type="entry name" value="6PGD_dom2"/>
</dbReference>
<dbReference type="GO" id="GO:0008926">
    <property type="term" value="F:mannitol-1-phosphate 5-dehydrogenase activity"/>
    <property type="evidence" value="ECO:0007669"/>
    <property type="project" value="UniProtKB-EC"/>
</dbReference>
<dbReference type="InterPro" id="IPR013118">
    <property type="entry name" value="Mannitol_DH_C"/>
</dbReference>
<evidence type="ECO:0000313" key="6">
    <source>
        <dbReference type="EMBL" id="ASS96846.1"/>
    </source>
</evidence>
<evidence type="ECO:0000256" key="2">
    <source>
        <dbReference type="ARBA" id="ARBA00023027"/>
    </source>
</evidence>
<evidence type="ECO:0000259" key="5">
    <source>
        <dbReference type="Pfam" id="PF08125"/>
    </source>
</evidence>
<dbReference type="GO" id="GO:0019698">
    <property type="term" value="P:D-galacturonate catabolic process"/>
    <property type="evidence" value="ECO:0007669"/>
    <property type="project" value="TreeGrafter"/>
</dbReference>
<name>A0A223ENN0_9BACI</name>
<sequence>MNFNKSQLKGLSKDTKAVQYSHMMDFPIKVLQIGEGNFLRGFFDWMIYECNKQGHFLGSIAVTQPRPSGKGKIEEVKRQDGLYTLMLRGFHQGEKVEHTEIISVFSKVIDPYGEWMEFLALSENPALEFVVSNTTEAGLKYQPIPLEEGIPIESFPGKLTAFLYHRYLHFNGDAEKGLTMLPCELLERNGDSLKQCVLKHSRDWDLPKPFMEWVDRDNLFLNSLVDRIVTGFPANEAEKLFASWGYTDTLLNTAEPYHLWAIEGDPSIDERLPLQQSGLNVRWVKDLVPYQMRKVRILNGSHTLMAPLGILSGLEEVKQVIDHPDFNRFLSNAIEKEIIPSLPFDQNEMMLYGESVLERFKNPFVHHLLADISLNSISKFKVRLLPTLEEYHMAKGRLPDCIVRGFSGLIRFYKVHELKGSYIGKSFAGKVYVVKDDIKTIEFFKEQWLGYERGEIPLRQLIEATISNQYLWGKDLSGIPNLGNELCQYLEGMIDGNYPLKGFGQS</sequence>
<dbReference type="OrthoDB" id="9768714at2"/>
<accession>A0A223ENN0</accession>
<dbReference type="InterPro" id="IPR013131">
    <property type="entry name" value="Mannitol_DH_N"/>
</dbReference>
<dbReference type="Pfam" id="PF08125">
    <property type="entry name" value="Mannitol_dh_C"/>
    <property type="match status" value="1"/>
</dbReference>
<proteinExistence type="predicted"/>
<feature type="domain" description="Mannitol dehydrogenase N-terminal" evidence="4">
    <location>
        <begin position="29"/>
        <end position="274"/>
    </location>
</feature>
<dbReference type="PANTHER" id="PTHR30524:SF0">
    <property type="entry name" value="ALTRONATE OXIDOREDUCTASE-RELATED"/>
    <property type="match status" value="1"/>
</dbReference>
<dbReference type="GO" id="GO:0009026">
    <property type="term" value="F:tagaturonate reductase activity"/>
    <property type="evidence" value="ECO:0007669"/>
    <property type="project" value="TreeGrafter"/>
</dbReference>
<dbReference type="AlphaFoldDB" id="A0A223ENN0"/>
<reference evidence="6 7" key="1">
    <citation type="submission" date="2016-10" db="EMBL/GenBank/DDBJ databases">
        <title>The whole genome sequencing and assembly of Bacillus simplex DSM 1321 strain.</title>
        <authorList>
            <person name="Park M.-K."/>
            <person name="Lee Y.-J."/>
            <person name="Yi H."/>
            <person name="Bahn Y.-S."/>
            <person name="Kim J.F."/>
            <person name="Lee D.-W."/>
        </authorList>
    </citation>
    <scope>NUCLEOTIDE SEQUENCE [LARGE SCALE GENOMIC DNA]</scope>
    <source>
        <strain evidence="6 7">DSM 1321</strain>
    </source>
</reference>
<dbReference type="Gene3D" id="3.40.50.720">
    <property type="entry name" value="NAD(P)-binding Rossmann-like Domain"/>
    <property type="match status" value="1"/>
</dbReference>
<dbReference type="GO" id="GO:0019592">
    <property type="term" value="P:mannitol catabolic process"/>
    <property type="evidence" value="ECO:0007669"/>
    <property type="project" value="TreeGrafter"/>
</dbReference>
<dbReference type="RefSeq" id="WP_063235026.1">
    <property type="nucleotide sequence ID" value="NZ_BCVO01000019.1"/>
</dbReference>
<evidence type="ECO:0000256" key="3">
    <source>
        <dbReference type="ARBA" id="ARBA00048615"/>
    </source>
</evidence>
<keyword evidence="1" id="KW-0560">Oxidoreductase</keyword>
<protein>
    <submittedName>
        <fullName evidence="6">Altronate oxidoreductase</fullName>
    </submittedName>
</protein>
<evidence type="ECO:0000256" key="1">
    <source>
        <dbReference type="ARBA" id="ARBA00023002"/>
    </source>
</evidence>
<dbReference type="GeneID" id="56476020"/>
<feature type="domain" description="Mannitol dehydrogenase C-terminal" evidence="5">
    <location>
        <begin position="286"/>
        <end position="423"/>
    </location>
</feature>
<dbReference type="Pfam" id="PF01232">
    <property type="entry name" value="Mannitol_dh"/>
    <property type="match status" value="1"/>
</dbReference>
<dbReference type="PANTHER" id="PTHR30524">
    <property type="entry name" value="MANNITOL-1-PHOSPHATE 5-DEHYDROGENASE"/>
    <property type="match status" value="1"/>
</dbReference>
<comment type="catalytic activity">
    <reaction evidence="3">
        <text>D-mannitol 1-phosphate + NAD(+) = beta-D-fructose 6-phosphate + NADH + H(+)</text>
        <dbReference type="Rhea" id="RHEA:19661"/>
        <dbReference type="ChEBI" id="CHEBI:15378"/>
        <dbReference type="ChEBI" id="CHEBI:57540"/>
        <dbReference type="ChEBI" id="CHEBI:57634"/>
        <dbReference type="ChEBI" id="CHEBI:57945"/>
        <dbReference type="ChEBI" id="CHEBI:61381"/>
        <dbReference type="EC" id="1.1.1.17"/>
    </reaction>
</comment>
<keyword evidence="2" id="KW-0520">NAD</keyword>
<evidence type="ECO:0000259" key="4">
    <source>
        <dbReference type="Pfam" id="PF01232"/>
    </source>
</evidence>
<dbReference type="Gene3D" id="1.10.1040.10">
    <property type="entry name" value="N-(1-d-carboxylethyl)-l-norvaline Dehydrogenase, domain 2"/>
    <property type="match status" value="1"/>
</dbReference>
<dbReference type="InterPro" id="IPR008927">
    <property type="entry name" value="6-PGluconate_DH-like_C_sf"/>
</dbReference>
<dbReference type="SUPFAM" id="SSF48179">
    <property type="entry name" value="6-phosphogluconate dehydrogenase C-terminal domain-like"/>
    <property type="match status" value="1"/>
</dbReference>
<organism evidence="6 7">
    <name type="scientific">Peribacillus simplex NBRC 15720 = DSM 1321</name>
    <dbReference type="NCBI Taxonomy" id="1349754"/>
    <lineage>
        <taxon>Bacteria</taxon>
        <taxon>Bacillati</taxon>
        <taxon>Bacillota</taxon>
        <taxon>Bacilli</taxon>
        <taxon>Bacillales</taxon>
        <taxon>Bacillaceae</taxon>
        <taxon>Peribacillus</taxon>
    </lineage>
</organism>
<dbReference type="InterPro" id="IPR036291">
    <property type="entry name" value="NAD(P)-bd_dom_sf"/>
</dbReference>
<dbReference type="SUPFAM" id="SSF51735">
    <property type="entry name" value="NAD(P)-binding Rossmann-fold domains"/>
    <property type="match status" value="1"/>
</dbReference>